<feature type="region of interest" description="Disordered" evidence="2">
    <location>
        <begin position="800"/>
        <end position="824"/>
    </location>
</feature>
<dbReference type="Pfam" id="PF10551">
    <property type="entry name" value="MULE"/>
    <property type="match status" value="1"/>
</dbReference>
<feature type="region of interest" description="Disordered" evidence="2">
    <location>
        <begin position="1"/>
        <end position="73"/>
    </location>
</feature>
<evidence type="ECO:0000256" key="1">
    <source>
        <dbReference type="PROSITE-ProRule" id="PRU00325"/>
    </source>
</evidence>
<evidence type="ECO:0000313" key="4">
    <source>
        <dbReference type="EMBL" id="KAF4128025.1"/>
    </source>
</evidence>
<evidence type="ECO:0000313" key="5">
    <source>
        <dbReference type="Proteomes" id="UP000704712"/>
    </source>
</evidence>
<evidence type="ECO:0000256" key="2">
    <source>
        <dbReference type="SAM" id="MobiDB-lite"/>
    </source>
</evidence>
<comment type="caution">
    <text evidence="4">The sequence shown here is derived from an EMBL/GenBank/DDBJ whole genome shotgun (WGS) entry which is preliminary data.</text>
</comment>
<keyword evidence="1" id="KW-0862">Zinc</keyword>
<reference evidence="4" key="1">
    <citation type="submission" date="2020-03" db="EMBL/GenBank/DDBJ databases">
        <title>Hybrid Assembly of Korean Phytophthora infestans isolates.</title>
        <authorList>
            <person name="Prokchorchik M."/>
            <person name="Lee Y."/>
            <person name="Seo J."/>
            <person name="Cho J.-H."/>
            <person name="Park Y.-E."/>
            <person name="Jang D.-C."/>
            <person name="Im J.-S."/>
            <person name="Choi J.-G."/>
            <person name="Park H.-J."/>
            <person name="Lee G.-B."/>
            <person name="Lee Y.-G."/>
            <person name="Hong S.-Y."/>
            <person name="Cho K."/>
            <person name="Sohn K.H."/>
        </authorList>
    </citation>
    <scope>NUCLEOTIDE SEQUENCE</scope>
    <source>
        <strain evidence="4">KR_2_A2</strain>
    </source>
</reference>
<feature type="compositionally biased region" description="Pro residues" evidence="2">
    <location>
        <begin position="62"/>
        <end position="73"/>
    </location>
</feature>
<dbReference type="InterPro" id="IPR007527">
    <property type="entry name" value="Znf_SWIM"/>
</dbReference>
<dbReference type="PANTHER" id="PTHR31973">
    <property type="entry name" value="POLYPROTEIN, PUTATIVE-RELATED"/>
    <property type="match status" value="1"/>
</dbReference>
<keyword evidence="1" id="KW-0863">Zinc-finger</keyword>
<protein>
    <submittedName>
        <fullName evidence="4">SWIM zinc finger domain-containing protein</fullName>
    </submittedName>
</protein>
<feature type="domain" description="SWIM-type" evidence="3">
    <location>
        <begin position="718"/>
        <end position="750"/>
    </location>
</feature>
<name>A0A8S9TH96_PHYIN</name>
<dbReference type="Pfam" id="PF04434">
    <property type="entry name" value="SWIM"/>
    <property type="match status" value="1"/>
</dbReference>
<dbReference type="PANTHER" id="PTHR31973:SF187">
    <property type="entry name" value="MUTATOR TRANSPOSASE MUDRA PROTEIN"/>
    <property type="match status" value="1"/>
</dbReference>
<accession>A0A8S9TH96</accession>
<evidence type="ECO:0000259" key="3">
    <source>
        <dbReference type="PROSITE" id="PS50966"/>
    </source>
</evidence>
<dbReference type="PROSITE" id="PS50966">
    <property type="entry name" value="ZF_SWIM"/>
    <property type="match status" value="1"/>
</dbReference>
<dbReference type="EMBL" id="JAACNO010003203">
    <property type="protein sequence ID" value="KAF4128025.1"/>
    <property type="molecule type" value="Genomic_DNA"/>
</dbReference>
<sequence length="824" mass="91095">MVSSEEVTTAPAPKLSALAADSSAPKLPAAKPSVPTTALKADPSAPTPPAPRPAVLAAEPSAPKPPPPKPSAPKPLVLASVLAAASQYNRLDETDLKEAKKLGILLEDLPVSLDSSAPEFGVAYEKKGGSKVSGCAAGVFSSQKTLQERCKQFAMQRGFQLFVSGSSTRPNGGGNVKYRCKKLNGQQFFDPDTPASKLQCPFYINGYGKDEHWKITRACFLHNHYKFIGWRAAPPTTTHPLAVAAATAVANGNLPNVLPSTSTQPLLAPAPPAETVPLDIGSSELPAPAETATITPPPRAKAQRNTTMSMKSLCRMVTDEVSKHPPNVAMAKLDGKTIRRILLGQGHTINHMMASRIKRQLQEERIAKVRGSFQKLGGYLGIMAEKNPGSLFRVETREDGAFSRALFAPNATLNTVKHCRKIVSLDHITHCEEVTETAVGKFEDEGSDDAICGVFLKAATKDFNDEVVTFALALVTEESQANWEWFLTALQSTHVADWNQYTVIAGRTRGLQTAIHRVWPLASHHFCMRRVVEDELMMVKKIPMTPEKKQSIFDLARSDSETEYDALRKALVGSNEAAVTYLDKLDRANWVKYAFLERFRRPTFNELTSDLSMALGSDELLSQHASASHIKWFGEDSIGSSHPLYAFNQFFMKIAENFHHRRQSVKLRPGYELVPLRDAQLQQILQGSQRCESIPCANGLYMVRYLGPTRLKIPDSWRHVNLMDWECTCQDWQDQQFPCLHAIHASELEQRRIDSLYDIKQNSIENYLACYSTSFTPWPVDASPIVPDTSLKTPLDFYLSEDGTGRRKPGPRPKRKRAVEQVGL</sequence>
<proteinExistence type="predicted"/>
<keyword evidence="1" id="KW-0479">Metal-binding</keyword>
<feature type="compositionally biased region" description="Basic residues" evidence="2">
    <location>
        <begin position="806"/>
        <end position="817"/>
    </location>
</feature>
<dbReference type="GO" id="GO:0008270">
    <property type="term" value="F:zinc ion binding"/>
    <property type="evidence" value="ECO:0007669"/>
    <property type="project" value="UniProtKB-KW"/>
</dbReference>
<dbReference type="InterPro" id="IPR018289">
    <property type="entry name" value="MULE_transposase_dom"/>
</dbReference>
<dbReference type="Proteomes" id="UP000704712">
    <property type="component" value="Unassembled WGS sequence"/>
</dbReference>
<organism evidence="4 5">
    <name type="scientific">Phytophthora infestans</name>
    <name type="common">Potato late blight agent</name>
    <name type="synonym">Botrytis infestans</name>
    <dbReference type="NCBI Taxonomy" id="4787"/>
    <lineage>
        <taxon>Eukaryota</taxon>
        <taxon>Sar</taxon>
        <taxon>Stramenopiles</taxon>
        <taxon>Oomycota</taxon>
        <taxon>Peronosporomycetes</taxon>
        <taxon>Peronosporales</taxon>
        <taxon>Peronosporaceae</taxon>
        <taxon>Phytophthora</taxon>
    </lineage>
</organism>
<gene>
    <name evidence="4" type="ORF">GN958_ATG22853</name>
</gene>
<dbReference type="AlphaFoldDB" id="A0A8S9TH96"/>